<feature type="non-terminal residue" evidence="1">
    <location>
        <position position="1"/>
    </location>
</feature>
<sequence>KVTGAIIVLQHVAILVCKVIICLGGNYENVSTKKENVDRKIIKR</sequence>
<evidence type="ECO:0000313" key="1">
    <source>
        <dbReference type="EMBL" id="CAG8837722.1"/>
    </source>
</evidence>
<protein>
    <submittedName>
        <fullName evidence="1">6256_t:CDS:1</fullName>
    </submittedName>
</protein>
<dbReference type="Proteomes" id="UP000789920">
    <property type="component" value="Unassembled WGS sequence"/>
</dbReference>
<evidence type="ECO:0000313" key="2">
    <source>
        <dbReference type="Proteomes" id="UP000789920"/>
    </source>
</evidence>
<name>A0ACA9SIF0_9GLOM</name>
<comment type="caution">
    <text evidence="1">The sequence shown here is derived from an EMBL/GenBank/DDBJ whole genome shotgun (WGS) entry which is preliminary data.</text>
</comment>
<gene>
    <name evidence="1" type="ORF">RPERSI_LOCUS30410</name>
</gene>
<feature type="non-terminal residue" evidence="1">
    <location>
        <position position="44"/>
    </location>
</feature>
<proteinExistence type="predicted"/>
<reference evidence="1" key="1">
    <citation type="submission" date="2021-06" db="EMBL/GenBank/DDBJ databases">
        <authorList>
            <person name="Kallberg Y."/>
            <person name="Tangrot J."/>
            <person name="Rosling A."/>
        </authorList>
    </citation>
    <scope>NUCLEOTIDE SEQUENCE</scope>
    <source>
        <strain evidence="1">MA461A</strain>
    </source>
</reference>
<keyword evidence="2" id="KW-1185">Reference proteome</keyword>
<dbReference type="EMBL" id="CAJVQC010118478">
    <property type="protein sequence ID" value="CAG8837722.1"/>
    <property type="molecule type" value="Genomic_DNA"/>
</dbReference>
<accession>A0ACA9SIF0</accession>
<organism evidence="1 2">
    <name type="scientific">Racocetra persica</name>
    <dbReference type="NCBI Taxonomy" id="160502"/>
    <lineage>
        <taxon>Eukaryota</taxon>
        <taxon>Fungi</taxon>
        <taxon>Fungi incertae sedis</taxon>
        <taxon>Mucoromycota</taxon>
        <taxon>Glomeromycotina</taxon>
        <taxon>Glomeromycetes</taxon>
        <taxon>Diversisporales</taxon>
        <taxon>Gigasporaceae</taxon>
        <taxon>Racocetra</taxon>
    </lineage>
</organism>